<dbReference type="EMBL" id="GBRH01279445">
    <property type="protein sequence ID" value="JAD18450.1"/>
    <property type="molecule type" value="Transcribed_RNA"/>
</dbReference>
<feature type="region of interest" description="Disordered" evidence="1">
    <location>
        <begin position="1"/>
        <end position="28"/>
    </location>
</feature>
<name>A0A0A8Y0J4_ARUDO</name>
<protein>
    <submittedName>
        <fullName evidence="2">Uncharacterized protein</fullName>
    </submittedName>
</protein>
<organism evidence="2">
    <name type="scientific">Arundo donax</name>
    <name type="common">Giant reed</name>
    <name type="synonym">Donax arundinaceus</name>
    <dbReference type="NCBI Taxonomy" id="35708"/>
    <lineage>
        <taxon>Eukaryota</taxon>
        <taxon>Viridiplantae</taxon>
        <taxon>Streptophyta</taxon>
        <taxon>Embryophyta</taxon>
        <taxon>Tracheophyta</taxon>
        <taxon>Spermatophyta</taxon>
        <taxon>Magnoliopsida</taxon>
        <taxon>Liliopsida</taxon>
        <taxon>Poales</taxon>
        <taxon>Poaceae</taxon>
        <taxon>PACMAD clade</taxon>
        <taxon>Arundinoideae</taxon>
        <taxon>Arundineae</taxon>
        <taxon>Arundo</taxon>
    </lineage>
</organism>
<accession>A0A0A8Y0J4</accession>
<reference evidence="2" key="2">
    <citation type="journal article" date="2015" name="Data Brief">
        <title>Shoot transcriptome of the giant reed, Arundo donax.</title>
        <authorList>
            <person name="Barrero R.A."/>
            <person name="Guerrero F.D."/>
            <person name="Moolhuijzen P."/>
            <person name="Goolsby J.A."/>
            <person name="Tidwell J."/>
            <person name="Bellgard S.E."/>
            <person name="Bellgard M.I."/>
        </authorList>
    </citation>
    <scope>NUCLEOTIDE SEQUENCE</scope>
    <source>
        <tissue evidence="2">Shoot tissue taken approximately 20 cm above the soil surface</tissue>
    </source>
</reference>
<sequence>MQISSLEQSHKSTSRNRSNTSKHPKHVP</sequence>
<reference evidence="2" key="1">
    <citation type="submission" date="2014-09" db="EMBL/GenBank/DDBJ databases">
        <authorList>
            <person name="Magalhaes I.L.F."/>
            <person name="Oliveira U."/>
            <person name="Santos F.R."/>
            <person name="Vidigal T.H.D.A."/>
            <person name="Brescovit A.D."/>
            <person name="Santos A.J."/>
        </authorList>
    </citation>
    <scope>NUCLEOTIDE SEQUENCE</scope>
    <source>
        <tissue evidence="2">Shoot tissue taken approximately 20 cm above the soil surface</tissue>
    </source>
</reference>
<dbReference type="AlphaFoldDB" id="A0A0A8Y0J4"/>
<evidence type="ECO:0000256" key="1">
    <source>
        <dbReference type="SAM" id="MobiDB-lite"/>
    </source>
</evidence>
<evidence type="ECO:0000313" key="2">
    <source>
        <dbReference type="EMBL" id="JAD18450.1"/>
    </source>
</evidence>
<proteinExistence type="predicted"/>